<dbReference type="EMBL" id="LUKN01001495">
    <property type="protein sequence ID" value="OAR00848.1"/>
    <property type="molecule type" value="Genomic_DNA"/>
</dbReference>
<dbReference type="OrthoDB" id="4870687at2759"/>
<evidence type="ECO:0000313" key="2">
    <source>
        <dbReference type="EMBL" id="OAR00848.1"/>
    </source>
</evidence>
<evidence type="ECO:0008006" key="4">
    <source>
        <dbReference type="Google" id="ProtNLM"/>
    </source>
</evidence>
<reference evidence="2 3" key="1">
    <citation type="submission" date="2016-03" db="EMBL/GenBank/DDBJ databases">
        <title>Fine-scale spatial genetic structure of a fungal parasite of coffee scale insects.</title>
        <authorList>
            <person name="Jackson D."/>
            <person name="Zemenick K.A."/>
            <person name="Malloure B."/>
            <person name="Quandt C.A."/>
            <person name="James T.Y."/>
        </authorList>
    </citation>
    <scope>NUCLEOTIDE SEQUENCE [LARGE SCALE GENOMIC DNA]</scope>
    <source>
        <strain evidence="2 3">UM487</strain>
    </source>
</reference>
<sequence length="331" mass="34668">MRSFIRTVAFAPLLLLSAIPSATSSATPNRGDNSTSSAELSNRLIVELPGTWLENIAVRPNGNLLLTTLSPNATLYEVSKLDSDKPTIDRVFTADSVTAFLGISEIGVDKYAIAAGNLTEDVTGIEGSWGVWTVDFASSCGPKPQKPIPIPSAKFLNGLSSVPGHDDLALVADSATGVAYHVNITSGEAKISQDFDEMKAAPGGALPIGLNGLHMRKGHLYFTNLSTHTFFRVKANSDGTTADGAKVETVAKIASQGLDDFIFGPGEEDTAWLATNADGSLVATSLAGEQRVFGRSAADGKVLYVATGEGKVQAFDTSKFAPLRSVADTCN</sequence>
<proteinExistence type="predicted"/>
<evidence type="ECO:0000256" key="1">
    <source>
        <dbReference type="SAM" id="SignalP"/>
    </source>
</evidence>
<dbReference type="InterPro" id="IPR052998">
    <property type="entry name" value="Hetero-Diels-Alderase-like"/>
</dbReference>
<comment type="caution">
    <text evidence="2">The sequence shown here is derived from an EMBL/GenBank/DDBJ whole genome shotgun (WGS) entry which is preliminary data.</text>
</comment>
<keyword evidence="1" id="KW-0732">Signal</keyword>
<dbReference type="SUPFAM" id="SSF63829">
    <property type="entry name" value="Calcium-dependent phosphotriesterase"/>
    <property type="match status" value="1"/>
</dbReference>
<dbReference type="PANTHER" id="PTHR42060">
    <property type="entry name" value="NHL REPEAT-CONTAINING PROTEIN-RELATED"/>
    <property type="match status" value="1"/>
</dbReference>
<dbReference type="PANTHER" id="PTHR42060:SF1">
    <property type="entry name" value="NHL REPEAT-CONTAINING PROTEIN"/>
    <property type="match status" value="1"/>
</dbReference>
<evidence type="ECO:0000313" key="3">
    <source>
        <dbReference type="Proteomes" id="UP000243081"/>
    </source>
</evidence>
<feature type="signal peptide" evidence="1">
    <location>
        <begin position="1"/>
        <end position="25"/>
    </location>
</feature>
<dbReference type="Gene3D" id="2.120.10.30">
    <property type="entry name" value="TolB, C-terminal domain"/>
    <property type="match status" value="1"/>
</dbReference>
<dbReference type="OMA" id="HKGYLYW"/>
<organism evidence="2 3">
    <name type="scientific">Cordyceps confragosa</name>
    <name type="common">Lecanicillium lecanii</name>
    <dbReference type="NCBI Taxonomy" id="2714763"/>
    <lineage>
        <taxon>Eukaryota</taxon>
        <taxon>Fungi</taxon>
        <taxon>Dikarya</taxon>
        <taxon>Ascomycota</taxon>
        <taxon>Pezizomycotina</taxon>
        <taxon>Sordariomycetes</taxon>
        <taxon>Hypocreomycetidae</taxon>
        <taxon>Hypocreales</taxon>
        <taxon>Cordycipitaceae</taxon>
        <taxon>Akanthomyces</taxon>
    </lineage>
</organism>
<accession>A0A179IDX8</accession>
<dbReference type="InterPro" id="IPR011042">
    <property type="entry name" value="6-blade_b-propeller_TolB-like"/>
</dbReference>
<name>A0A179IDX8_CORDF</name>
<protein>
    <recommendedName>
        <fullName evidence="4">SMP-30/Gluconolactonase/LRE-like region domain-containing protein</fullName>
    </recommendedName>
</protein>
<dbReference type="Proteomes" id="UP000243081">
    <property type="component" value="Unassembled WGS sequence"/>
</dbReference>
<gene>
    <name evidence="2" type="ORF">LLEC1_07267</name>
</gene>
<keyword evidence="3" id="KW-1185">Reference proteome</keyword>
<dbReference type="AlphaFoldDB" id="A0A179IDX8"/>
<feature type="chain" id="PRO_5008104326" description="SMP-30/Gluconolactonase/LRE-like region domain-containing protein" evidence="1">
    <location>
        <begin position="26"/>
        <end position="331"/>
    </location>
</feature>